<comment type="caution">
    <text evidence="1">The sequence shown here is derived from an EMBL/GenBank/DDBJ whole genome shotgun (WGS) entry which is preliminary data.</text>
</comment>
<dbReference type="PROSITE" id="PS51257">
    <property type="entry name" value="PROKAR_LIPOPROTEIN"/>
    <property type="match status" value="1"/>
</dbReference>
<organism evidence="1 2">
    <name type="scientific">Bacteroides uniformis</name>
    <dbReference type="NCBI Taxonomy" id="820"/>
    <lineage>
        <taxon>Bacteria</taxon>
        <taxon>Pseudomonadati</taxon>
        <taxon>Bacteroidota</taxon>
        <taxon>Bacteroidia</taxon>
        <taxon>Bacteroidales</taxon>
        <taxon>Bacteroidaceae</taxon>
        <taxon>Bacteroides</taxon>
    </lineage>
</organism>
<gene>
    <name evidence="1" type="ORF">DXB37_04245</name>
</gene>
<dbReference type="EMBL" id="QSVA01000003">
    <property type="protein sequence ID" value="RGN95805.1"/>
    <property type="molecule type" value="Genomic_DNA"/>
</dbReference>
<name>A0A3E5F2S3_BACUN</name>
<proteinExistence type="predicted"/>
<dbReference type="AlphaFoldDB" id="A0A3E5F2S3"/>
<accession>A0A3E5F2S3</accession>
<protein>
    <submittedName>
        <fullName evidence="1">Uncharacterized protein</fullName>
    </submittedName>
</protein>
<dbReference type="RefSeq" id="WP_117599763.1">
    <property type="nucleotide sequence ID" value="NZ_BAABZM010000007.1"/>
</dbReference>
<sequence length="600" mass="66657">MKLNYYIYSLIASVMLIFSACSPDEYDLGDKGVTSDDLVEGIAYTITHDSKNPNIVYLESKLGVNYTALWEHPQGRSQEQKVTLKMPFEGTYTVKFGVETRGGVIYGEPTTFDISTFCADFVNDELWSFLTGGVDSEKVWIFDDGSYGYAAGEMTYADPSKTTEWNNWEANWDPGKGHTGDDAIWASTMTFDLKGGANVNVHSESVSGTTDSKGTFMLNTENHTITFTDCDLLHTPGWTDRSTNWRKDLKILELDENHLRVAVMRDNSEGAWWLIWNFVSKEFADNYVPEDQPDPEPTLPDGWKDAVSQTVSTTIQWNMSADVPFDWANLDGSLMNNFTAGNYPDWATPVADLDKLSLTMDSKAMTYEFSMPDGTTVSGTYTLDEKGIYSFESGVPSYHIGGGDIMFFANSDNQLRILRLETMAGNVTSMWLGVRNGDKEEYVAYHFIPNAAGGSSTPEPKAVVVDNSKLVFGHLEGEKNNFRIEIYNDFGSTKNDSPVDLSALTFDYSMKLTFSISGLSGDALTKEYNAGLMYTAPGWWPSYSGESDVKIKGDGTYTITYKPEAAINGAIVFVIDIFDIFSDITEPDAVKVTIDNLEIL</sequence>
<reference evidence="1 2" key="1">
    <citation type="submission" date="2018-08" db="EMBL/GenBank/DDBJ databases">
        <title>A genome reference for cultivated species of the human gut microbiota.</title>
        <authorList>
            <person name="Zou Y."/>
            <person name="Xue W."/>
            <person name="Luo G."/>
        </authorList>
    </citation>
    <scope>NUCLEOTIDE SEQUENCE [LARGE SCALE GENOMIC DNA]</scope>
    <source>
        <strain evidence="1 2">OM03-4</strain>
    </source>
</reference>
<evidence type="ECO:0000313" key="2">
    <source>
        <dbReference type="Proteomes" id="UP000260759"/>
    </source>
</evidence>
<evidence type="ECO:0000313" key="1">
    <source>
        <dbReference type="EMBL" id="RGN95805.1"/>
    </source>
</evidence>
<dbReference type="Proteomes" id="UP000260759">
    <property type="component" value="Unassembled WGS sequence"/>
</dbReference>